<comment type="caution">
    <text evidence="2">The sequence shown here is derived from an EMBL/GenBank/DDBJ whole genome shotgun (WGS) entry which is preliminary data.</text>
</comment>
<accession>A0AAD7MN32</accession>
<proteinExistence type="predicted"/>
<reference evidence="2" key="1">
    <citation type="submission" date="2023-03" db="EMBL/GenBank/DDBJ databases">
        <title>Massive genome expansion in bonnet fungi (Mycena s.s.) driven by repeated elements and novel gene families across ecological guilds.</title>
        <authorList>
            <consortium name="Lawrence Berkeley National Laboratory"/>
            <person name="Harder C.B."/>
            <person name="Miyauchi S."/>
            <person name="Viragh M."/>
            <person name="Kuo A."/>
            <person name="Thoen E."/>
            <person name="Andreopoulos B."/>
            <person name="Lu D."/>
            <person name="Skrede I."/>
            <person name="Drula E."/>
            <person name="Henrissat B."/>
            <person name="Morin E."/>
            <person name="Kohler A."/>
            <person name="Barry K."/>
            <person name="LaButti K."/>
            <person name="Morin E."/>
            <person name="Salamov A."/>
            <person name="Lipzen A."/>
            <person name="Mereny Z."/>
            <person name="Hegedus B."/>
            <person name="Baldrian P."/>
            <person name="Stursova M."/>
            <person name="Weitz H."/>
            <person name="Taylor A."/>
            <person name="Grigoriev I.V."/>
            <person name="Nagy L.G."/>
            <person name="Martin F."/>
            <person name="Kauserud H."/>
        </authorList>
    </citation>
    <scope>NUCLEOTIDE SEQUENCE</scope>
    <source>
        <strain evidence="2">CBHHK182m</strain>
    </source>
</reference>
<evidence type="ECO:0000313" key="3">
    <source>
        <dbReference type="Proteomes" id="UP001215598"/>
    </source>
</evidence>
<sequence length="229" mass="25007">MLADDSQLAVMVRAPSYNPIPAWELQDRPVGDPALDLQDNDGFSITIRADDDLDDADYISLTESSESAASATDVDDLSDPNNTGGVLRPRGGAGHENPYDPWIGPVHDVDVLLQVAPTMGDPYQVDLRTKIRFKTQPEHESNLGHGYRPQIVSWTNFHVEFSVGVRVGDRDAVSDPDSTLPDIPDLSATSFLIINQTDLWINSDLKSERQGILVLTVAQTFIAPPGSRS</sequence>
<dbReference type="Proteomes" id="UP001215598">
    <property type="component" value="Unassembled WGS sequence"/>
</dbReference>
<gene>
    <name evidence="2" type="ORF">B0H16DRAFT_1736568</name>
</gene>
<feature type="region of interest" description="Disordered" evidence="1">
    <location>
        <begin position="64"/>
        <end position="97"/>
    </location>
</feature>
<dbReference type="AlphaFoldDB" id="A0AAD7MN32"/>
<dbReference type="EMBL" id="JARKIB010000200">
    <property type="protein sequence ID" value="KAJ7724629.1"/>
    <property type="molecule type" value="Genomic_DNA"/>
</dbReference>
<protein>
    <submittedName>
        <fullName evidence="2">Uncharacterized protein</fullName>
    </submittedName>
</protein>
<evidence type="ECO:0000313" key="2">
    <source>
        <dbReference type="EMBL" id="KAJ7724629.1"/>
    </source>
</evidence>
<organism evidence="2 3">
    <name type="scientific">Mycena metata</name>
    <dbReference type="NCBI Taxonomy" id="1033252"/>
    <lineage>
        <taxon>Eukaryota</taxon>
        <taxon>Fungi</taxon>
        <taxon>Dikarya</taxon>
        <taxon>Basidiomycota</taxon>
        <taxon>Agaricomycotina</taxon>
        <taxon>Agaricomycetes</taxon>
        <taxon>Agaricomycetidae</taxon>
        <taxon>Agaricales</taxon>
        <taxon>Marasmiineae</taxon>
        <taxon>Mycenaceae</taxon>
        <taxon>Mycena</taxon>
    </lineage>
</organism>
<evidence type="ECO:0000256" key="1">
    <source>
        <dbReference type="SAM" id="MobiDB-lite"/>
    </source>
</evidence>
<name>A0AAD7MN32_9AGAR</name>
<keyword evidence="3" id="KW-1185">Reference proteome</keyword>